<dbReference type="EMBL" id="JAKNSF020000098">
    <property type="protein sequence ID" value="KAK7716715.1"/>
    <property type="molecule type" value="Genomic_DNA"/>
</dbReference>
<comment type="caution">
    <text evidence="2">The sequence shown here is derived from an EMBL/GenBank/DDBJ whole genome shotgun (WGS) entry which is preliminary data.</text>
</comment>
<organism evidence="2 3">
    <name type="scientific">Diaporthe eres</name>
    <name type="common">Phomopsis oblonga</name>
    <dbReference type="NCBI Taxonomy" id="83184"/>
    <lineage>
        <taxon>Eukaryota</taxon>
        <taxon>Fungi</taxon>
        <taxon>Dikarya</taxon>
        <taxon>Ascomycota</taxon>
        <taxon>Pezizomycotina</taxon>
        <taxon>Sordariomycetes</taxon>
        <taxon>Sordariomycetidae</taxon>
        <taxon>Diaporthales</taxon>
        <taxon>Diaporthaceae</taxon>
        <taxon>Diaporthe</taxon>
        <taxon>Diaporthe eres species complex</taxon>
    </lineage>
</organism>
<evidence type="ECO:0000256" key="1">
    <source>
        <dbReference type="SAM" id="MobiDB-lite"/>
    </source>
</evidence>
<feature type="compositionally biased region" description="Polar residues" evidence="1">
    <location>
        <begin position="59"/>
        <end position="75"/>
    </location>
</feature>
<dbReference type="Proteomes" id="UP001430848">
    <property type="component" value="Unassembled WGS sequence"/>
</dbReference>
<reference evidence="2 3" key="1">
    <citation type="submission" date="2024-02" db="EMBL/GenBank/DDBJ databases">
        <title>De novo assembly and annotation of 12 fungi associated with fruit tree decline syndrome in Ontario, Canada.</title>
        <authorList>
            <person name="Sulman M."/>
            <person name="Ellouze W."/>
            <person name="Ilyukhin E."/>
        </authorList>
    </citation>
    <scope>NUCLEOTIDE SEQUENCE [LARGE SCALE GENOMIC DNA]</scope>
    <source>
        <strain evidence="2 3">M169</strain>
    </source>
</reference>
<evidence type="ECO:0000313" key="3">
    <source>
        <dbReference type="Proteomes" id="UP001430848"/>
    </source>
</evidence>
<name>A0ABR1NV93_DIAER</name>
<sequence>MQKEVEHGTISACSGGSFGIVGDLMAVDENLQDNGLFNWGSPGAMDFNIFLPPEDHTLNGGTASNEQSTSALSNSLAEEPADPAYLLTSKLTELLLDMGRLWAKMPVKSTLHLAQRNSHEEHVKTLTDKIATKAVLESTFALAQRLIDLYPDTITIALPPQAGPDPACDIPDCTHSLELPTPLDEIEKHVSGQDEAPRVDLPLANLLASCHARLLDLVDCFFLLVTSCIRVTVASPDRREPEFDGPEMRVGSFVPPKTAAVSMQIALLKHLMVVLSDKLASFGAAVSSRAGALDGGGGGMEAQILNLQYQLLTKRHTTCLGHVGTVEDFLMRFDTKKL</sequence>
<evidence type="ECO:0000313" key="2">
    <source>
        <dbReference type="EMBL" id="KAK7716715.1"/>
    </source>
</evidence>
<evidence type="ECO:0008006" key="4">
    <source>
        <dbReference type="Google" id="ProtNLM"/>
    </source>
</evidence>
<feature type="region of interest" description="Disordered" evidence="1">
    <location>
        <begin position="56"/>
        <end position="75"/>
    </location>
</feature>
<keyword evidence="3" id="KW-1185">Reference proteome</keyword>
<protein>
    <recommendedName>
        <fullName evidence="4">Transcription factor ACEII</fullName>
    </recommendedName>
</protein>
<accession>A0ABR1NV93</accession>
<gene>
    <name evidence="2" type="ORF">SLS63_011027</name>
</gene>
<proteinExistence type="predicted"/>